<comment type="caution">
    <text evidence="2">The sequence shown here is derived from an EMBL/GenBank/DDBJ whole genome shotgun (WGS) entry which is preliminary data.</text>
</comment>
<sequence length="186" mass="20711">MIIGGIVDSGTRNGNLRNDGSLARNCGYQEGYGKDFFGLWIISATYISRNHGYQGQCGYRGIQESFRQQGPSGGTSVYQENGFERLLVCNLVTTKITGYQRIFERLVIKVYHGKFGHYGLPEGLRMPGFRALGFLKRLRVLTLPGGGLWIPMLQGELRIPRATKRALGTKTTRTHAARRTSSTNGY</sequence>
<proteinExistence type="predicted"/>
<feature type="region of interest" description="Disordered" evidence="1">
    <location>
        <begin position="165"/>
        <end position="186"/>
    </location>
</feature>
<dbReference type="EMBL" id="JAACXV010014186">
    <property type="protein sequence ID" value="KAF7269771.1"/>
    <property type="molecule type" value="Genomic_DNA"/>
</dbReference>
<dbReference type="Proteomes" id="UP000625711">
    <property type="component" value="Unassembled WGS sequence"/>
</dbReference>
<evidence type="ECO:0000256" key="1">
    <source>
        <dbReference type="SAM" id="MobiDB-lite"/>
    </source>
</evidence>
<accession>A0A834M2L9</accession>
<name>A0A834M2L9_RHYFE</name>
<evidence type="ECO:0000313" key="2">
    <source>
        <dbReference type="EMBL" id="KAF7269771.1"/>
    </source>
</evidence>
<protein>
    <submittedName>
        <fullName evidence="2">Uncharacterized protein</fullName>
    </submittedName>
</protein>
<gene>
    <name evidence="2" type="ORF">GWI33_017193</name>
</gene>
<organism evidence="2 3">
    <name type="scientific">Rhynchophorus ferrugineus</name>
    <name type="common">Red palm weevil</name>
    <name type="synonym">Curculio ferrugineus</name>
    <dbReference type="NCBI Taxonomy" id="354439"/>
    <lineage>
        <taxon>Eukaryota</taxon>
        <taxon>Metazoa</taxon>
        <taxon>Ecdysozoa</taxon>
        <taxon>Arthropoda</taxon>
        <taxon>Hexapoda</taxon>
        <taxon>Insecta</taxon>
        <taxon>Pterygota</taxon>
        <taxon>Neoptera</taxon>
        <taxon>Endopterygota</taxon>
        <taxon>Coleoptera</taxon>
        <taxon>Polyphaga</taxon>
        <taxon>Cucujiformia</taxon>
        <taxon>Curculionidae</taxon>
        <taxon>Dryophthorinae</taxon>
        <taxon>Rhynchophorus</taxon>
    </lineage>
</organism>
<evidence type="ECO:0000313" key="3">
    <source>
        <dbReference type="Proteomes" id="UP000625711"/>
    </source>
</evidence>
<keyword evidence="3" id="KW-1185">Reference proteome</keyword>
<dbReference type="AlphaFoldDB" id="A0A834M2L9"/>
<reference evidence="2" key="1">
    <citation type="submission" date="2020-08" db="EMBL/GenBank/DDBJ databases">
        <title>Genome sequencing and assembly of the red palm weevil Rhynchophorus ferrugineus.</title>
        <authorList>
            <person name="Dias G.B."/>
            <person name="Bergman C.M."/>
            <person name="Manee M."/>
        </authorList>
    </citation>
    <scope>NUCLEOTIDE SEQUENCE</scope>
    <source>
        <strain evidence="2">AA-2017</strain>
        <tissue evidence="2">Whole larva</tissue>
    </source>
</reference>